<evidence type="ECO:0000256" key="9">
    <source>
        <dbReference type="SAM" id="Phobius"/>
    </source>
</evidence>
<dbReference type="PROSITE" id="PS00211">
    <property type="entry name" value="ABC_TRANSPORTER_1"/>
    <property type="match status" value="1"/>
</dbReference>
<dbReference type="InterPro" id="IPR051120">
    <property type="entry name" value="ABC_AA/LPS_Transport"/>
</dbReference>
<feature type="transmembrane region" description="Helical" evidence="9">
    <location>
        <begin position="6"/>
        <end position="27"/>
    </location>
</feature>
<dbReference type="Pfam" id="PF02653">
    <property type="entry name" value="BPD_transp_2"/>
    <property type="match status" value="2"/>
</dbReference>
<evidence type="ECO:0000256" key="1">
    <source>
        <dbReference type="ARBA" id="ARBA00004651"/>
    </source>
</evidence>
<dbReference type="GO" id="GO:0015188">
    <property type="term" value="F:L-isoleucine transmembrane transporter activity"/>
    <property type="evidence" value="ECO:0007669"/>
    <property type="project" value="TreeGrafter"/>
</dbReference>
<evidence type="ECO:0000256" key="7">
    <source>
        <dbReference type="ARBA" id="ARBA00022989"/>
    </source>
</evidence>
<feature type="transmembrane region" description="Helical" evidence="9">
    <location>
        <begin position="79"/>
        <end position="100"/>
    </location>
</feature>
<gene>
    <name evidence="11" type="ORF">FF36_04777</name>
</gene>
<keyword evidence="4 9" id="KW-0812">Transmembrane</keyword>
<dbReference type="SMART" id="SM00382">
    <property type="entry name" value="AAA"/>
    <property type="match status" value="1"/>
</dbReference>
<feature type="transmembrane region" description="Helical" evidence="9">
    <location>
        <begin position="285"/>
        <end position="304"/>
    </location>
</feature>
<dbReference type="PATRIC" id="fig|1502723.3.peg.4749"/>
<evidence type="ECO:0000256" key="4">
    <source>
        <dbReference type="ARBA" id="ARBA00022692"/>
    </source>
</evidence>
<evidence type="ECO:0000259" key="10">
    <source>
        <dbReference type="PROSITE" id="PS50893"/>
    </source>
</evidence>
<dbReference type="GO" id="GO:0015192">
    <property type="term" value="F:L-phenylalanine transmembrane transporter activity"/>
    <property type="evidence" value="ECO:0007669"/>
    <property type="project" value="TreeGrafter"/>
</dbReference>
<dbReference type="InterPro" id="IPR027417">
    <property type="entry name" value="P-loop_NTPase"/>
</dbReference>
<dbReference type="InterPro" id="IPR003593">
    <property type="entry name" value="AAA+_ATPase"/>
</dbReference>
<feature type="transmembrane region" description="Helical" evidence="9">
    <location>
        <begin position="325"/>
        <end position="344"/>
    </location>
</feature>
<dbReference type="OrthoDB" id="9805514at2"/>
<dbReference type="Pfam" id="PF00005">
    <property type="entry name" value="ABC_tran"/>
    <property type="match status" value="1"/>
</dbReference>
<feature type="transmembrane region" description="Helical" evidence="9">
    <location>
        <begin position="34"/>
        <end position="53"/>
    </location>
</feature>
<dbReference type="GO" id="GO:0005524">
    <property type="term" value="F:ATP binding"/>
    <property type="evidence" value="ECO:0007669"/>
    <property type="project" value="UniProtKB-KW"/>
</dbReference>
<reference evidence="11 12" key="2">
    <citation type="journal article" date="2016" name="Genome Announc.">
        <title>Permanent Draft Genome Sequences for Two Variants of Frankia sp. Strain CpI1, the First Frankia Strain Isolated from Root Nodules of Comptonia peregrina.</title>
        <authorList>
            <person name="Oshone R."/>
            <person name="Hurst S.G.IV."/>
            <person name="Abebe-Akele F."/>
            <person name="Simpson S."/>
            <person name="Morris K."/>
            <person name="Thomas W.K."/>
            <person name="Tisa L.S."/>
        </authorList>
    </citation>
    <scope>NUCLEOTIDE SEQUENCE [LARGE SCALE GENOMIC DNA]</scope>
    <source>
        <strain evidence="12">CpI1-S</strain>
    </source>
</reference>
<dbReference type="Proteomes" id="UP000032545">
    <property type="component" value="Unassembled WGS sequence"/>
</dbReference>
<dbReference type="GO" id="GO:0005886">
    <property type="term" value="C:plasma membrane"/>
    <property type="evidence" value="ECO:0007669"/>
    <property type="project" value="UniProtKB-SubCell"/>
</dbReference>
<evidence type="ECO:0000313" key="12">
    <source>
        <dbReference type="Proteomes" id="UP000032545"/>
    </source>
</evidence>
<dbReference type="Gene3D" id="3.40.50.300">
    <property type="entry name" value="P-loop containing nucleotide triphosphate hydrolases"/>
    <property type="match status" value="1"/>
</dbReference>
<keyword evidence="5" id="KW-0547">Nucleotide-binding</keyword>
<dbReference type="PANTHER" id="PTHR45772">
    <property type="entry name" value="CONSERVED COMPONENT OF ABC TRANSPORTER FOR NATURAL AMINO ACIDS-RELATED"/>
    <property type="match status" value="1"/>
</dbReference>
<name>A0A0D8B9Q0_9ACTN</name>
<feature type="domain" description="ABC transporter" evidence="10">
    <location>
        <begin position="688"/>
        <end position="922"/>
    </location>
</feature>
<keyword evidence="12" id="KW-1185">Reference proteome</keyword>
<protein>
    <submittedName>
        <fullName evidence="11">Amino acid/amide ABC transporter membrane protein 1</fullName>
    </submittedName>
</protein>
<dbReference type="SUPFAM" id="SSF52540">
    <property type="entry name" value="P-loop containing nucleoside triphosphate hydrolases"/>
    <property type="match status" value="1"/>
</dbReference>
<sequence length="930" mass="95976">MSQHIVFLLLGLGNGAVFGALALALTITYRSSGIINFATGSIALLAAYVYAYLRSGELINLIPGTPTTIDIGGDLPMGAALPIAVALSALLGLGLHLVIFRPLRNAPPVAKAVASLGVSLAITALIAARMGTTAVAVDPIFPTDLWKAGSINVPSDRVYLAITVLALAAVISLVFARTRFGLATRATASSEKGAYVSGISPDRVAAGNWMISSAAAGLVGILIAPIVPLIPVSYTLFIVPALAAAIMGRFQHVLWATVAGIVIGALQSEAQYLQNNYDWLPSSGLPELVPLVLILIVLVVRAQPLPGRGAVITRNLGRAPRPHNVVLPTVVPTVLGVVGLIAFTGDLRDGLISTFVYAVIALSVVVVTGYAGQVSFAQLPLAGVAAFLVGPISEHLHIAFPFAPIVAALGATVIGVVIGLPALRIRGLTVAVVTFALAFALEALWFRNLDFVGSSGASVPNPEIFGWDLGVGSGSDFPRVTFGVVCLLVLVLVGLGVAWLRTSTLGSQMLAVRANERSAAAAGVNVVRVKLAAFALGAFIAGIGGALLAYKYGNVTNDPFTAIVGLTFFGTVYLAGTTSVSGGLLAGVTVVNGLVYALVDKVVSTGVWYEAVAALLLILTVVFNPEGIVGPAHQLIERRRSRAANIRSDALVAPEDAVVAQADEIVADAAAATATPAVTFDDAGEPLLTVRDLTVRYGGVLAVDGLSLAVPPGRIVGLIGPNGAGKTTAIDAISGFARATGSVALADQDVSVLRPHERVRAGLGRTFQAIELYEDLSVRENVSVGLTAGASRRQAGSSSSEEVAATLTLLRLTAVADRPAGELSQGQRQLVSIARALVGRPRVLLLDEPAGGLDTVESHWLGQRLRDIRASGVTILMVEHDMSLVLSLCDEIHVLNFGKVIAHGTPAEIRSHSAVAEAYLGSTHAEEVSA</sequence>
<dbReference type="GO" id="GO:1903805">
    <property type="term" value="P:L-valine import across plasma membrane"/>
    <property type="evidence" value="ECO:0007669"/>
    <property type="project" value="TreeGrafter"/>
</dbReference>
<dbReference type="RefSeq" id="WP_044887285.1">
    <property type="nucleotide sequence ID" value="NZ_JYFN01000048.1"/>
</dbReference>
<reference evidence="12" key="1">
    <citation type="submission" date="2015-02" db="EMBL/GenBank/DDBJ databases">
        <title>Draft Genome of Frankia sp. CpI1-S.</title>
        <authorList>
            <person name="Oshone R.T."/>
            <person name="Ngom M."/>
            <person name="Ghodhbane-Gtari F."/>
            <person name="Gtari M."/>
            <person name="Morris K."/>
            <person name="Thomas K."/>
            <person name="Sen A."/>
            <person name="Tisa L.S."/>
        </authorList>
    </citation>
    <scope>NUCLEOTIDE SEQUENCE [LARGE SCALE GENOMIC DNA]</scope>
    <source>
        <strain evidence="12">CpI1-S</strain>
    </source>
</reference>
<feature type="transmembrane region" description="Helical" evidence="9">
    <location>
        <begin position="611"/>
        <end position="632"/>
    </location>
</feature>
<dbReference type="GO" id="GO:0042941">
    <property type="term" value="P:D-alanine transmembrane transport"/>
    <property type="evidence" value="ECO:0007669"/>
    <property type="project" value="TreeGrafter"/>
</dbReference>
<feature type="transmembrane region" description="Helical" evidence="9">
    <location>
        <begin position="531"/>
        <end position="553"/>
    </location>
</feature>
<dbReference type="PROSITE" id="PS50893">
    <property type="entry name" value="ABC_TRANSPORTER_2"/>
    <property type="match status" value="1"/>
</dbReference>
<dbReference type="CDD" id="cd06582">
    <property type="entry name" value="TM_PBP1_LivH_like"/>
    <property type="match status" value="1"/>
</dbReference>
<dbReference type="PANTHER" id="PTHR45772:SF7">
    <property type="entry name" value="AMINO ACID ABC TRANSPORTER ATP-BINDING PROTEIN"/>
    <property type="match status" value="1"/>
</dbReference>
<keyword evidence="7 9" id="KW-1133">Transmembrane helix</keyword>
<keyword evidence="6" id="KW-0067">ATP-binding</keyword>
<feature type="transmembrane region" description="Helical" evidence="9">
    <location>
        <begin position="583"/>
        <end position="599"/>
    </location>
</feature>
<dbReference type="InterPro" id="IPR003439">
    <property type="entry name" value="ABC_transporter-like_ATP-bd"/>
</dbReference>
<feature type="transmembrane region" description="Helical" evidence="9">
    <location>
        <begin position="112"/>
        <end position="137"/>
    </location>
</feature>
<dbReference type="CDD" id="cd06581">
    <property type="entry name" value="TM_PBP1_LivM_like"/>
    <property type="match status" value="1"/>
</dbReference>
<feature type="transmembrane region" description="Helical" evidence="9">
    <location>
        <begin position="427"/>
        <end position="446"/>
    </location>
</feature>
<dbReference type="EMBL" id="JYFN01000048">
    <property type="protein sequence ID" value="KJE20906.1"/>
    <property type="molecule type" value="Genomic_DNA"/>
</dbReference>
<comment type="subcellular location">
    <subcellularLocation>
        <location evidence="1">Cell membrane</location>
        <topology evidence="1">Multi-pass membrane protein</topology>
    </subcellularLocation>
</comment>
<feature type="transmembrane region" description="Helical" evidence="9">
    <location>
        <begin position="350"/>
        <end position="367"/>
    </location>
</feature>
<evidence type="ECO:0000256" key="3">
    <source>
        <dbReference type="ARBA" id="ARBA00022475"/>
    </source>
</evidence>
<keyword evidence="8 9" id="KW-0472">Membrane</keyword>
<dbReference type="CDD" id="cd03219">
    <property type="entry name" value="ABC_Mj1267_LivG_branched"/>
    <property type="match status" value="1"/>
</dbReference>
<dbReference type="InterPro" id="IPR017871">
    <property type="entry name" value="ABC_transporter-like_CS"/>
</dbReference>
<organism evidence="11 12">
    <name type="scientific">Frankia torreyi</name>
    <dbReference type="NCBI Taxonomy" id="1856"/>
    <lineage>
        <taxon>Bacteria</taxon>
        <taxon>Bacillati</taxon>
        <taxon>Actinomycetota</taxon>
        <taxon>Actinomycetes</taxon>
        <taxon>Frankiales</taxon>
        <taxon>Frankiaceae</taxon>
        <taxon>Frankia</taxon>
    </lineage>
</organism>
<feature type="transmembrane region" description="Helical" evidence="9">
    <location>
        <begin position="480"/>
        <end position="500"/>
    </location>
</feature>
<dbReference type="InterPro" id="IPR043428">
    <property type="entry name" value="LivM-like"/>
</dbReference>
<feature type="transmembrane region" description="Helical" evidence="9">
    <location>
        <begin position="253"/>
        <end position="273"/>
    </location>
</feature>
<dbReference type="InterPro" id="IPR032823">
    <property type="entry name" value="BCA_ABC_TP_C"/>
</dbReference>
<feature type="transmembrane region" description="Helical" evidence="9">
    <location>
        <begin position="157"/>
        <end position="176"/>
    </location>
</feature>
<evidence type="ECO:0000313" key="11">
    <source>
        <dbReference type="EMBL" id="KJE20906.1"/>
    </source>
</evidence>
<feature type="transmembrane region" description="Helical" evidence="9">
    <location>
        <begin position="398"/>
        <end position="420"/>
    </location>
</feature>
<dbReference type="InterPro" id="IPR001851">
    <property type="entry name" value="ABC_transp_permease"/>
</dbReference>
<evidence type="ECO:0000256" key="2">
    <source>
        <dbReference type="ARBA" id="ARBA00022448"/>
    </source>
</evidence>
<accession>A0A0D8B9Q0</accession>
<dbReference type="Pfam" id="PF12399">
    <property type="entry name" value="BCA_ABC_TP_C"/>
    <property type="match status" value="1"/>
</dbReference>
<dbReference type="GO" id="GO:0016887">
    <property type="term" value="F:ATP hydrolysis activity"/>
    <property type="evidence" value="ECO:0007669"/>
    <property type="project" value="InterPro"/>
</dbReference>
<keyword evidence="2" id="KW-0813">Transport</keyword>
<proteinExistence type="predicted"/>
<keyword evidence="3" id="KW-1003">Cell membrane</keyword>
<evidence type="ECO:0000256" key="8">
    <source>
        <dbReference type="ARBA" id="ARBA00023136"/>
    </source>
</evidence>
<comment type="caution">
    <text evidence="11">The sequence shown here is derived from an EMBL/GenBank/DDBJ whole genome shotgun (WGS) entry which is preliminary data.</text>
</comment>
<evidence type="ECO:0000256" key="6">
    <source>
        <dbReference type="ARBA" id="ARBA00022840"/>
    </source>
</evidence>
<dbReference type="AlphaFoldDB" id="A0A0D8B9Q0"/>
<dbReference type="GO" id="GO:0015808">
    <property type="term" value="P:L-alanine transport"/>
    <property type="evidence" value="ECO:0007669"/>
    <property type="project" value="TreeGrafter"/>
</dbReference>
<dbReference type="GO" id="GO:1903806">
    <property type="term" value="P:L-isoleucine import across plasma membrane"/>
    <property type="evidence" value="ECO:0007669"/>
    <property type="project" value="TreeGrafter"/>
</dbReference>
<dbReference type="GO" id="GO:0005304">
    <property type="term" value="F:L-valine transmembrane transporter activity"/>
    <property type="evidence" value="ECO:0007669"/>
    <property type="project" value="TreeGrafter"/>
</dbReference>
<evidence type="ECO:0000256" key="5">
    <source>
        <dbReference type="ARBA" id="ARBA00022741"/>
    </source>
</evidence>